<evidence type="ECO:0000313" key="2">
    <source>
        <dbReference type="Proteomes" id="UP001517388"/>
    </source>
</evidence>
<reference evidence="2" key="1">
    <citation type="journal article" date="2020" name="Toxins">
        <title>Phylogenomic Analysis of Secondary Metabolism in the Toxic Cyanobacterial Genera Anabaena, Dolichospermum and Aphanizomenon.</title>
        <authorList>
            <person name="Oesterholm J."/>
            <person name="Popin R.V."/>
            <person name="Fewer D.P."/>
            <person name="Sivonen K."/>
        </authorList>
    </citation>
    <scope>NUCLEOTIDE SEQUENCE [LARGE SCALE GENOMIC DNA]</scope>
    <source>
        <strain evidence="2">UHCC 0037</strain>
    </source>
</reference>
<dbReference type="EMBL" id="VILF01000002">
    <property type="protein sequence ID" value="MTJ43342.1"/>
    <property type="molecule type" value="Genomic_DNA"/>
</dbReference>
<protein>
    <submittedName>
        <fullName evidence="1">AAA family ATPase</fullName>
    </submittedName>
</protein>
<dbReference type="Proteomes" id="UP001517388">
    <property type="component" value="Unassembled WGS sequence"/>
</dbReference>
<accession>A0ACC7S4B4</accession>
<name>A0ACC7S4B4_DOLFA</name>
<keyword evidence="2" id="KW-1185">Reference proteome</keyword>
<gene>
    <name evidence="1" type="ORF">FJR39_09010</name>
</gene>
<comment type="caution">
    <text evidence="1">The sequence shown here is derived from an EMBL/GenBank/DDBJ whole genome shotgun (WGS) entry which is preliminary data.</text>
</comment>
<proteinExistence type="predicted"/>
<evidence type="ECO:0000313" key="1">
    <source>
        <dbReference type="EMBL" id="MTJ43342.1"/>
    </source>
</evidence>
<organism evidence="1 2">
    <name type="scientific">Dolichospermum flos-aquae UHCC 0037</name>
    <dbReference type="NCBI Taxonomy" id="2590026"/>
    <lineage>
        <taxon>Bacteria</taxon>
        <taxon>Bacillati</taxon>
        <taxon>Cyanobacteriota</taxon>
        <taxon>Cyanophyceae</taxon>
        <taxon>Nostocales</taxon>
        <taxon>Aphanizomenonaceae</taxon>
        <taxon>Dolichospermum</taxon>
    </lineage>
</organism>
<sequence>MYIRKIEIKNLWGNDFLWTLNEDVNVLIGKNGSGKSTILRMLHEAVLPVEDSKLNFRLFDPIDEIIIELENDIVVRVNSENRSITANKEITNYKLNINFINTFDVVETRLNPDTTLLDYQLNKLKYEFVTYQRDLSNQVEEAFKIDDKTTRRNKLDKIESIYETKNVFTKILTELFSDTEKKFDEKEFNFLKEGIQTPILPENLSSGEKQMLIILLTTLLQDGKDYILLMDEPEISLHIDWQRSLIANIREINPNCQIILTTHSPTVWYQGWIEEVTHIEDIQSTSDLVTESTILKEKTDQLGERVEEIKDIFSGFSGNNLRKLYQFNRKINEYTLFTKDECLQLLEFLKENKIYPDVITFTTLVSKLTNYQDAKDIFDLMAAETYSKLSHVKPNDITLNTLIKKVSGVEEGIELIQNINENMELRPDIITFSTLLGKARNMDEITFLEDARTYYGIKANDIYLNKLAFKGFQGGR</sequence>